<sequence length="154" mass="18250">MPVFSCEDTLLELNTLSEHQHHRRPVFSCEDTLLELNTLSEHQHHRRSYVMYLFKIYKGLYYYSLRVLILIPTEIRCLLEIVDDPPILDSEDEDFSDHEEESSHETDTEQSGNEEEVESDEEEHDNEFARSYVSRNCSNLLRMVCCYTEGLVKR</sequence>
<feature type="region of interest" description="Disordered" evidence="1">
    <location>
        <begin position="89"/>
        <end position="127"/>
    </location>
</feature>
<proteinExistence type="predicted"/>
<feature type="compositionally biased region" description="Acidic residues" evidence="1">
    <location>
        <begin position="112"/>
        <end position="125"/>
    </location>
</feature>
<reference evidence="2 3" key="1">
    <citation type="journal article" date="2024" name="BMC Genomics">
        <title>De novo assembly and annotation of Popillia japonica's genome with initial clues to its potential as an invasive pest.</title>
        <authorList>
            <person name="Cucini C."/>
            <person name="Boschi S."/>
            <person name="Funari R."/>
            <person name="Cardaioli E."/>
            <person name="Iannotti N."/>
            <person name="Marturano G."/>
            <person name="Paoli F."/>
            <person name="Bruttini M."/>
            <person name="Carapelli A."/>
            <person name="Frati F."/>
            <person name="Nardi F."/>
        </authorList>
    </citation>
    <scope>NUCLEOTIDE SEQUENCE [LARGE SCALE GENOMIC DNA]</scope>
    <source>
        <strain evidence="2">DMR45628</strain>
    </source>
</reference>
<comment type="caution">
    <text evidence="2">The sequence shown here is derived from an EMBL/GenBank/DDBJ whole genome shotgun (WGS) entry which is preliminary data.</text>
</comment>
<feature type="compositionally biased region" description="Acidic residues" evidence="1">
    <location>
        <begin position="89"/>
        <end position="100"/>
    </location>
</feature>
<evidence type="ECO:0000313" key="2">
    <source>
        <dbReference type="EMBL" id="KAK9708410.1"/>
    </source>
</evidence>
<dbReference type="EMBL" id="JASPKY010000330">
    <property type="protein sequence ID" value="KAK9708410.1"/>
    <property type="molecule type" value="Genomic_DNA"/>
</dbReference>
<evidence type="ECO:0000313" key="3">
    <source>
        <dbReference type="Proteomes" id="UP001458880"/>
    </source>
</evidence>
<protein>
    <submittedName>
        <fullName evidence="2">Uncharacterized protein</fullName>
    </submittedName>
</protein>
<dbReference type="AlphaFoldDB" id="A0AAW1JV43"/>
<name>A0AAW1JV43_POPJA</name>
<keyword evidence="3" id="KW-1185">Reference proteome</keyword>
<organism evidence="2 3">
    <name type="scientific">Popillia japonica</name>
    <name type="common">Japanese beetle</name>
    <dbReference type="NCBI Taxonomy" id="7064"/>
    <lineage>
        <taxon>Eukaryota</taxon>
        <taxon>Metazoa</taxon>
        <taxon>Ecdysozoa</taxon>
        <taxon>Arthropoda</taxon>
        <taxon>Hexapoda</taxon>
        <taxon>Insecta</taxon>
        <taxon>Pterygota</taxon>
        <taxon>Neoptera</taxon>
        <taxon>Endopterygota</taxon>
        <taxon>Coleoptera</taxon>
        <taxon>Polyphaga</taxon>
        <taxon>Scarabaeiformia</taxon>
        <taxon>Scarabaeidae</taxon>
        <taxon>Rutelinae</taxon>
        <taxon>Popillia</taxon>
    </lineage>
</organism>
<dbReference type="Proteomes" id="UP001458880">
    <property type="component" value="Unassembled WGS sequence"/>
</dbReference>
<accession>A0AAW1JV43</accession>
<gene>
    <name evidence="2" type="ORF">QE152_g27209</name>
</gene>
<evidence type="ECO:0000256" key="1">
    <source>
        <dbReference type="SAM" id="MobiDB-lite"/>
    </source>
</evidence>